<feature type="compositionally biased region" description="Polar residues" evidence="1">
    <location>
        <begin position="940"/>
        <end position="952"/>
    </location>
</feature>
<feature type="compositionally biased region" description="Polar residues" evidence="1">
    <location>
        <begin position="1315"/>
        <end position="1341"/>
    </location>
</feature>
<dbReference type="Proteomes" id="UP001149079">
    <property type="component" value="Unassembled WGS sequence"/>
</dbReference>
<reference evidence="4" key="1">
    <citation type="submission" date="2022-11" db="EMBL/GenBank/DDBJ databases">
        <authorList>
            <person name="Petersen C."/>
        </authorList>
    </citation>
    <scope>NUCLEOTIDE SEQUENCE</scope>
    <source>
        <strain evidence="4">IBT 22155</strain>
    </source>
</reference>
<dbReference type="GO" id="GO:0051014">
    <property type="term" value="P:actin filament severing"/>
    <property type="evidence" value="ECO:0007669"/>
    <property type="project" value="TreeGrafter"/>
</dbReference>
<comment type="caution">
    <text evidence="4">The sequence shown here is derived from an EMBL/GenBank/DDBJ whole genome shotgun (WGS) entry which is preliminary data.</text>
</comment>
<sequence>MTVPNESSEDVNDFLQRIRELGERRDKEDDERTKKLEEEILQGRKERQARRAERARSLALTDDSSTLNMARLSVSSISPGSIDPPEQLEPTPHTPGPETLTSAEPRQDMEADMEKRRGSVPDLGMDSPSRVRPPMSRSRAGTLSWQQRPSSRDIGNMSPGSTSPTRSPTRASHLRTLSTASDDTKFSQLQFGFPRPSNDATVLPPSPDREARSIPYKVKKEETDKQTDLGPDQQEAGVGQESHAELDTLEAVEERSSSPPRTGSRDSNMSHRFSVSSVSATGLGSPVHLSEAPKLEPRQNESSFEEPVLPSPTQRRLSPERSRSTSPTKGLGGFVQSAMMRRSDSVSKRWSAQLPQGLGRSNSIVSNRSSVAGPLSEVTPTLSKYGREPSTLQRPGSSHSEAPTGFTERPTTPSAPALTDRDNARLEGSPGRPPRPLHSRSASAVTADGTDGQTSPFVSKTMDPRRWSPTKASWLESALNRPESPRQSSRPPSQPNWARDRQSRGSIDMGRVSPFKEVTPLGLMRTPPPGTQFKTSGVSGPSLPASPTKGAVPDSPAEFPFKKSSISGHSVPPSPTKDVIPESPSEFPLKRPSISGPSMPSSPLKETLPESPSAVSPKKSTFSGTSATGSPGGRTKEAAPESPLGVAFKKPSISGSSIHRNSATSADFPLKKSSISGSSVSGGITNDTAPESSSTSPFKRPSISGPSIPSTPERKAKETVPESPLMLGLESPEKVLPEPSSHVEQASESLEGGAPTEEPKSASPNAVVAESQDTLKSTEPETTPEPQSTPTRREPPDSLSPKPNFSLSTSSRGRISPQVKPAQPPLVDFRANLRKREVVKDTANNEEPEFKNVFGRLKKTETRHYVAPDELKGNILRGKAALNTTGGPKKTERVDEFRNSLVSRKEEMKASGGSIRRNTAGEKDRPKPAEAVPEAIAIRQNMTRANSIQQNPLVEPISPTKSFGSRASQDRPLSSAGSPFKDLGSSRTSRDLQPSSPFRASDEPGWPLTDIGASRASREIQPLSPLPADDSADKEPEKAPQATSNIQEFRKVDSPVSQEETHEVVEPTKPSAAKVEESSVTTTRPVRAWPPAPVEEAATTPSVAKGKLASRINPALASLLTRGPPAPEGPKQLPTAVTAQNDSTSPSAPLTHVTKGRARGPKRRLPQTIGASNPSPRDDTKEVGAIPYSEATPSQTPPIPIESSDSNPNRLLQPDENSVPDTEDIRSDSLVTEQLPEVNDPPQNILERDTPESRFPLTLPTRSLTTDFNIFPSPNLEASPRDPESPGEVSPGSGPPVPPKSNSTTSSSPVASKPTWVQQDQFVSSSPSPLRTSQLENQMRQQKPIPGVVIESARSSLARPLSHPSPPVPPKDSDVRLNKPTDPRRLSRKMSAPSLVAQASEAREVIGGFFKSFPDPRDRMDIDPGLMLMRQPDDVKIRTVRRQMWELTGDGRRQELPSHQEYILYQGSMYLCVHTYETERNSATEVYLWRGDDVPDSSVDDEQPFARKVARENSCKLQIIRQGKEPTRFIQALGGILITRRGSNSRHNSSALYMLCGRKHLGEMAFDEVNYSLRNLCSGFPYVVSAPFGKLYLWKGKGSGPEETGAARLIGMDLGLTGEFEEVSEGEEPEDFFDVFAGPKESAPHMSQDYWKLKPKYNHYRTRLLRVDHELNQPTRFWNLRRPGSGSPVVKPNDCVQEIEPFCYRDITDKDVYVLDTFFEIYVIIGDQATQKSADFASAVVFAHEYGILATSLQDRPFIPKSFVALGGIPDRCQSAFRKWNPRAQNAPFVYPLDVVIEALRSPEEDE</sequence>
<feature type="compositionally biased region" description="Polar residues" evidence="1">
    <location>
        <begin position="685"/>
        <end position="697"/>
    </location>
</feature>
<feature type="compositionally biased region" description="Basic and acidic residues" evidence="1">
    <location>
        <begin position="1371"/>
        <end position="1385"/>
    </location>
</feature>
<feature type="compositionally biased region" description="Low complexity" evidence="1">
    <location>
        <begin position="158"/>
        <end position="171"/>
    </location>
</feature>
<feature type="compositionally biased region" description="Basic and acidic residues" evidence="1">
    <location>
        <begin position="21"/>
        <end position="56"/>
    </location>
</feature>
<keyword evidence="5" id="KW-1185">Reference proteome</keyword>
<feature type="compositionally biased region" description="Polar residues" evidence="1">
    <location>
        <begin position="1203"/>
        <end position="1220"/>
    </location>
</feature>
<feature type="compositionally biased region" description="Polar residues" evidence="1">
    <location>
        <begin position="801"/>
        <end position="813"/>
    </location>
</feature>
<dbReference type="InterPro" id="IPR025118">
    <property type="entry name" value="DUF4045"/>
</dbReference>
<dbReference type="InterPro" id="IPR029006">
    <property type="entry name" value="ADF-H/Gelsolin-like_dom_sf"/>
</dbReference>
<organism evidence="4 5">
    <name type="scientific">Penicillium bovifimosum</name>
    <dbReference type="NCBI Taxonomy" id="126998"/>
    <lineage>
        <taxon>Eukaryota</taxon>
        <taxon>Fungi</taxon>
        <taxon>Dikarya</taxon>
        <taxon>Ascomycota</taxon>
        <taxon>Pezizomycotina</taxon>
        <taxon>Eurotiomycetes</taxon>
        <taxon>Eurotiomycetidae</taxon>
        <taxon>Eurotiales</taxon>
        <taxon>Aspergillaceae</taxon>
        <taxon>Penicillium</taxon>
    </lineage>
</organism>
<evidence type="ECO:0000259" key="2">
    <source>
        <dbReference type="Pfam" id="PF13254"/>
    </source>
</evidence>
<dbReference type="Pfam" id="PF25480">
    <property type="entry name" value="DUF7904"/>
    <property type="match status" value="1"/>
</dbReference>
<dbReference type="Gene3D" id="3.40.20.10">
    <property type="entry name" value="Severin"/>
    <property type="match status" value="3"/>
</dbReference>
<dbReference type="RefSeq" id="XP_056521685.1">
    <property type="nucleotide sequence ID" value="XM_056668089.1"/>
</dbReference>
<feature type="compositionally biased region" description="Basic and acidic residues" evidence="1">
    <location>
        <begin position="105"/>
        <end position="119"/>
    </location>
</feature>
<dbReference type="PANTHER" id="PTHR11977:SF133">
    <property type="entry name" value="DUF4045 DOMAIN-CONTAINING PROTEIN"/>
    <property type="match status" value="1"/>
</dbReference>
<dbReference type="GO" id="GO:0008154">
    <property type="term" value="P:actin polymerization or depolymerization"/>
    <property type="evidence" value="ECO:0007669"/>
    <property type="project" value="TreeGrafter"/>
</dbReference>
<name>A0A9W9GXS6_9EURO</name>
<feature type="compositionally biased region" description="Polar residues" evidence="1">
    <location>
        <begin position="175"/>
        <end position="190"/>
    </location>
</feature>
<feature type="compositionally biased region" description="Low complexity" evidence="1">
    <location>
        <begin position="592"/>
        <end position="603"/>
    </location>
</feature>
<feature type="compositionally biased region" description="Polar residues" evidence="1">
    <location>
        <begin position="62"/>
        <end position="79"/>
    </location>
</feature>
<feature type="domain" description="DUF4045" evidence="2">
    <location>
        <begin position="720"/>
        <end position="908"/>
    </location>
</feature>
<feature type="compositionally biased region" description="Low complexity" evidence="1">
    <location>
        <begin position="780"/>
        <end position="790"/>
    </location>
</feature>
<feature type="compositionally biased region" description="Low complexity" evidence="1">
    <location>
        <begin position="1300"/>
        <end position="1314"/>
    </location>
</feature>
<evidence type="ECO:0000313" key="5">
    <source>
        <dbReference type="Proteomes" id="UP001149079"/>
    </source>
</evidence>
<reference evidence="4" key="2">
    <citation type="journal article" date="2023" name="IMA Fungus">
        <title>Comparative genomic study of the Penicillium genus elucidates a diverse pangenome and 15 lateral gene transfer events.</title>
        <authorList>
            <person name="Petersen C."/>
            <person name="Sorensen T."/>
            <person name="Nielsen M.R."/>
            <person name="Sondergaard T.E."/>
            <person name="Sorensen J.L."/>
            <person name="Fitzpatrick D.A."/>
            <person name="Frisvad J.C."/>
            <person name="Nielsen K.L."/>
        </authorList>
    </citation>
    <scope>NUCLEOTIDE SEQUENCE</scope>
    <source>
        <strain evidence="4">IBT 22155</strain>
    </source>
</reference>
<feature type="compositionally biased region" description="Basic and acidic residues" evidence="1">
    <location>
        <begin position="1048"/>
        <end position="1066"/>
    </location>
</feature>
<dbReference type="InterPro" id="IPR057226">
    <property type="entry name" value="DUF7904"/>
</dbReference>
<dbReference type="GO" id="GO:0015629">
    <property type="term" value="C:actin cytoskeleton"/>
    <property type="evidence" value="ECO:0007669"/>
    <property type="project" value="TreeGrafter"/>
</dbReference>
<protein>
    <submittedName>
        <fullName evidence="4">Small GTPase superfamily ARF/SAR type</fullName>
    </submittedName>
</protein>
<dbReference type="PANTHER" id="PTHR11977">
    <property type="entry name" value="VILLIN"/>
    <property type="match status" value="1"/>
</dbReference>
<feature type="compositionally biased region" description="Low complexity" evidence="1">
    <location>
        <begin position="673"/>
        <end position="684"/>
    </location>
</feature>
<feature type="compositionally biased region" description="Basic and acidic residues" evidence="1">
    <location>
        <begin position="242"/>
        <end position="256"/>
    </location>
</feature>
<dbReference type="OrthoDB" id="6375767at2759"/>
<feature type="compositionally biased region" description="Basic residues" evidence="1">
    <location>
        <begin position="1154"/>
        <end position="1165"/>
    </location>
</feature>
<proteinExistence type="predicted"/>
<feature type="region of interest" description="Disordered" evidence="1">
    <location>
        <begin position="878"/>
        <end position="1343"/>
    </location>
</feature>
<dbReference type="GO" id="GO:0051016">
    <property type="term" value="P:barbed-end actin filament capping"/>
    <property type="evidence" value="ECO:0007669"/>
    <property type="project" value="TreeGrafter"/>
</dbReference>
<dbReference type="SUPFAM" id="SSF55753">
    <property type="entry name" value="Actin depolymerizing proteins"/>
    <property type="match status" value="3"/>
</dbReference>
<feature type="domain" description="DUF4045" evidence="2">
    <location>
        <begin position="8"/>
        <end position="624"/>
    </location>
</feature>
<feature type="compositionally biased region" description="Polar residues" evidence="1">
    <location>
        <begin position="985"/>
        <end position="998"/>
    </location>
</feature>
<feature type="region of interest" description="Disordered" evidence="1">
    <location>
        <begin position="21"/>
        <end position="828"/>
    </location>
</feature>
<feature type="compositionally biased region" description="Polar residues" evidence="1">
    <location>
        <begin position="653"/>
        <end position="665"/>
    </location>
</feature>
<evidence type="ECO:0000256" key="1">
    <source>
        <dbReference type="SAM" id="MobiDB-lite"/>
    </source>
</evidence>
<feature type="compositionally biased region" description="Polar residues" evidence="1">
    <location>
        <begin position="257"/>
        <end position="282"/>
    </location>
</feature>
<feature type="compositionally biased region" description="Basic and acidic residues" evidence="1">
    <location>
        <begin position="889"/>
        <end position="909"/>
    </location>
</feature>
<evidence type="ECO:0000259" key="3">
    <source>
        <dbReference type="Pfam" id="PF25480"/>
    </source>
</evidence>
<dbReference type="SMART" id="SM00262">
    <property type="entry name" value="GEL"/>
    <property type="match status" value="2"/>
</dbReference>
<feature type="compositionally biased region" description="Polar residues" evidence="1">
    <location>
        <begin position="618"/>
        <end position="629"/>
    </location>
</feature>
<dbReference type="EMBL" id="JAPQKL010000005">
    <property type="protein sequence ID" value="KAJ5131306.1"/>
    <property type="molecule type" value="Genomic_DNA"/>
</dbReference>
<feature type="compositionally biased region" description="Polar residues" evidence="1">
    <location>
        <begin position="1135"/>
        <end position="1148"/>
    </location>
</feature>
<dbReference type="GeneID" id="81407259"/>
<dbReference type="GO" id="GO:0005737">
    <property type="term" value="C:cytoplasm"/>
    <property type="evidence" value="ECO:0007669"/>
    <property type="project" value="TreeGrafter"/>
</dbReference>
<feature type="compositionally biased region" description="Polar residues" evidence="1">
    <location>
        <begin position="390"/>
        <end position="401"/>
    </location>
</feature>
<dbReference type="InterPro" id="IPR007122">
    <property type="entry name" value="Villin/Gelsolin"/>
</dbReference>
<feature type="domain" description="DUF7904" evidence="3">
    <location>
        <begin position="1443"/>
        <end position="1541"/>
    </location>
</feature>
<feature type="compositionally biased region" description="Polar residues" evidence="1">
    <location>
        <begin position="959"/>
        <end position="977"/>
    </location>
</feature>
<feature type="compositionally biased region" description="Low complexity" evidence="1">
    <location>
        <begin position="360"/>
        <end position="371"/>
    </location>
</feature>
<dbReference type="Pfam" id="PF13254">
    <property type="entry name" value="DUF4045"/>
    <property type="match status" value="2"/>
</dbReference>
<feature type="compositionally biased region" description="Basic and acidic residues" evidence="1">
    <location>
        <begin position="207"/>
        <end position="227"/>
    </location>
</feature>
<gene>
    <name evidence="4" type="ORF">N7515_007345</name>
</gene>
<feature type="compositionally biased region" description="Basic and acidic residues" evidence="1">
    <location>
        <begin position="919"/>
        <end position="928"/>
    </location>
</feature>
<feature type="compositionally biased region" description="Low complexity" evidence="1">
    <location>
        <begin position="701"/>
        <end position="711"/>
    </location>
</feature>
<feature type="compositionally biased region" description="Low complexity" evidence="1">
    <location>
        <begin position="127"/>
        <end position="139"/>
    </location>
</feature>
<feature type="region of interest" description="Disordered" evidence="1">
    <location>
        <begin position="1356"/>
        <end position="1395"/>
    </location>
</feature>
<dbReference type="GO" id="GO:0005546">
    <property type="term" value="F:phosphatidylinositol-4,5-bisphosphate binding"/>
    <property type="evidence" value="ECO:0007669"/>
    <property type="project" value="TreeGrafter"/>
</dbReference>
<dbReference type="GO" id="GO:0051015">
    <property type="term" value="F:actin filament binding"/>
    <property type="evidence" value="ECO:0007669"/>
    <property type="project" value="InterPro"/>
</dbReference>
<evidence type="ECO:0000313" key="4">
    <source>
        <dbReference type="EMBL" id="KAJ5131306.1"/>
    </source>
</evidence>
<accession>A0A9W9GXS6</accession>